<organism evidence="2 3">
    <name type="scientific">Mycteria americana</name>
    <name type="common">Wood stork</name>
    <dbReference type="NCBI Taxonomy" id="33587"/>
    <lineage>
        <taxon>Eukaryota</taxon>
        <taxon>Metazoa</taxon>
        <taxon>Chordata</taxon>
        <taxon>Craniata</taxon>
        <taxon>Vertebrata</taxon>
        <taxon>Euteleostomi</taxon>
        <taxon>Archelosauria</taxon>
        <taxon>Archosauria</taxon>
        <taxon>Dinosauria</taxon>
        <taxon>Saurischia</taxon>
        <taxon>Theropoda</taxon>
        <taxon>Coelurosauria</taxon>
        <taxon>Aves</taxon>
        <taxon>Neognathae</taxon>
        <taxon>Neoaves</taxon>
        <taxon>Aequornithes</taxon>
        <taxon>Ciconiiformes</taxon>
        <taxon>Ciconiidae</taxon>
        <taxon>Mycteria</taxon>
    </lineage>
</organism>
<dbReference type="EMBL" id="JAUNZN010000002">
    <property type="protein sequence ID" value="KAK4827472.1"/>
    <property type="molecule type" value="Genomic_DNA"/>
</dbReference>
<dbReference type="Proteomes" id="UP001333110">
    <property type="component" value="Unassembled WGS sequence"/>
</dbReference>
<proteinExistence type="predicted"/>
<dbReference type="AlphaFoldDB" id="A0AAN7NLA6"/>
<name>A0AAN7NLA6_MYCAM</name>
<evidence type="ECO:0000313" key="3">
    <source>
        <dbReference type="Proteomes" id="UP001333110"/>
    </source>
</evidence>
<feature type="region of interest" description="Disordered" evidence="1">
    <location>
        <begin position="206"/>
        <end position="239"/>
    </location>
</feature>
<gene>
    <name evidence="2" type="ORF">QYF61_018708</name>
</gene>
<keyword evidence="3" id="KW-1185">Reference proteome</keyword>
<reference evidence="2 3" key="1">
    <citation type="journal article" date="2023" name="J. Hered.">
        <title>Chromosome-level genome of the wood stork (Mycteria americana) provides insight into avian chromosome evolution.</title>
        <authorList>
            <person name="Flamio R. Jr."/>
            <person name="Ramstad K.M."/>
        </authorList>
    </citation>
    <scope>NUCLEOTIDE SEQUENCE [LARGE SCALE GENOMIC DNA]</scope>
    <source>
        <strain evidence="2">JAX WOST 10</strain>
    </source>
</reference>
<protein>
    <submittedName>
        <fullName evidence="2">Uncharacterized protein</fullName>
    </submittedName>
</protein>
<evidence type="ECO:0000313" key="2">
    <source>
        <dbReference type="EMBL" id="KAK4827472.1"/>
    </source>
</evidence>
<accession>A0AAN7NLA6</accession>
<sequence length="394" mass="42788">MLQHLNVLLVVRGPKLNTVFEVRPHQCRVQGHDHFPTPAGHTIPDTSQDAVGFLGHLGTLPAHVQPSVNQHSQVLFHQAAFQALFPKPVALHGVVVTQVQDLALSLVEPHTIGLGPSIWPVQVPLSTLPPNLVPSANLLRAHSIPSSRSSIKILNKSGPKTEPWGTPLVTGCQLDLTPFTTTLWVQPSSQFFTHQRERCSSLIRRSSSWPSSGLTPTGPRTSYVGGPRAERSTPGGVSQEQSRAAVHASFDAAQDTVGWLGCKHTLPGHVELLINQHPQVLLLRVALNPFSAQPMFLLGIASTHVKDLALGLVELHEVRTGPPLKPVKVPLDGIPSLRRVNRTTQLGVVRKFAEGALNPTVHVTNKDIKQTAPVPILTPEEHHLSLVFTWTSNH</sequence>
<evidence type="ECO:0000256" key="1">
    <source>
        <dbReference type="SAM" id="MobiDB-lite"/>
    </source>
</evidence>
<comment type="caution">
    <text evidence="2">The sequence shown here is derived from an EMBL/GenBank/DDBJ whole genome shotgun (WGS) entry which is preliminary data.</text>
</comment>